<dbReference type="PANTHER" id="PTHR14187">
    <property type="entry name" value="ALPHA KINASE/ELONGATION FACTOR 2 KINASE"/>
    <property type="match status" value="1"/>
</dbReference>
<sequence>MSEGGRKERERGGGGSMMLVLEGLREYIMRSLHLITILTRPTQCLTVPAIWSDRAKSTMREAAVRSGIVKPDDHPERLMLISEPEAAALYCEKKCDQWNLKHGNTFMICDAGGGTVDLIVYEIEDTSAGRTLKEVTSGHGGACGSVFLDNNMRRLLAYKFRDYMAQIPACAFESMMDSFVETVKPGYDGNEDQFINLPASANLDQLTDEKIGLEDGVLRLPASELKTEVFDPVILQVLELMEQQISQVPGRLDAIFLVGGFGSSDYLYDRVRAQFDARVRKIAAPPRGELAVVRGAVYFGLNPRIVTSKISRRSYGVMTRMTFEEGKDPEESAVVTNDGIKRCSTRFDVYIKKGQRIGVDFRISKNFWITYPKNTEADLYAYDDDPPIPRQVTDRGITKIADFPIEIPHLPSVKIGDRVDMRIDFIFSLTELRIEALVNEQRFVFTSKFEATDVYGWDPERKR</sequence>
<comment type="caution">
    <text evidence="1">The sequence shown here is derived from an EMBL/GenBank/DDBJ whole genome shotgun (WGS) entry which is preliminary data.</text>
</comment>
<proteinExistence type="predicted"/>
<dbReference type="Proteomes" id="UP000274822">
    <property type="component" value="Unassembled WGS sequence"/>
</dbReference>
<protein>
    <recommendedName>
        <fullName evidence="3">Actin-like ATPase domain-containing protein</fullName>
    </recommendedName>
</protein>
<reference evidence="1 2" key="1">
    <citation type="journal article" date="2018" name="New Phytol.">
        <title>Phylogenomics of Endogonaceae and evolution of mycorrhizas within Mucoromycota.</title>
        <authorList>
            <person name="Chang Y."/>
            <person name="Desiro A."/>
            <person name="Na H."/>
            <person name="Sandor L."/>
            <person name="Lipzen A."/>
            <person name="Clum A."/>
            <person name="Barry K."/>
            <person name="Grigoriev I.V."/>
            <person name="Martin F.M."/>
            <person name="Stajich J.E."/>
            <person name="Smith M.E."/>
            <person name="Bonito G."/>
            <person name="Spatafora J.W."/>
        </authorList>
    </citation>
    <scope>NUCLEOTIDE SEQUENCE [LARGE SCALE GENOMIC DNA]</scope>
    <source>
        <strain evidence="1 2">AD002</strain>
    </source>
</reference>
<dbReference type="PANTHER" id="PTHR14187:SF5">
    <property type="entry name" value="HEAT SHOCK 70 KDA PROTEIN 12A"/>
    <property type="match status" value="1"/>
</dbReference>
<gene>
    <name evidence="1" type="ORF">BC938DRAFT_475680</name>
</gene>
<dbReference type="InterPro" id="IPR043129">
    <property type="entry name" value="ATPase_NBD"/>
</dbReference>
<dbReference type="EMBL" id="RBNJ01002143">
    <property type="protein sequence ID" value="RUS32343.1"/>
    <property type="molecule type" value="Genomic_DNA"/>
</dbReference>
<dbReference type="Gene3D" id="3.90.640.10">
    <property type="entry name" value="Actin, Chain A, domain 4"/>
    <property type="match status" value="1"/>
</dbReference>
<name>A0A433QRD5_9FUNG</name>
<organism evidence="1 2">
    <name type="scientific">Jimgerdemannia flammicorona</name>
    <dbReference type="NCBI Taxonomy" id="994334"/>
    <lineage>
        <taxon>Eukaryota</taxon>
        <taxon>Fungi</taxon>
        <taxon>Fungi incertae sedis</taxon>
        <taxon>Mucoromycota</taxon>
        <taxon>Mucoromycotina</taxon>
        <taxon>Endogonomycetes</taxon>
        <taxon>Endogonales</taxon>
        <taxon>Endogonaceae</taxon>
        <taxon>Jimgerdemannia</taxon>
    </lineage>
</organism>
<accession>A0A433QRD5</accession>
<keyword evidence="2" id="KW-1185">Reference proteome</keyword>
<evidence type="ECO:0000313" key="1">
    <source>
        <dbReference type="EMBL" id="RUS32343.1"/>
    </source>
</evidence>
<evidence type="ECO:0000313" key="2">
    <source>
        <dbReference type="Proteomes" id="UP000274822"/>
    </source>
</evidence>
<dbReference type="SUPFAM" id="SSF53067">
    <property type="entry name" value="Actin-like ATPase domain"/>
    <property type="match status" value="2"/>
</dbReference>
<dbReference type="AlphaFoldDB" id="A0A433QRD5"/>
<dbReference type="Gene3D" id="3.30.420.40">
    <property type="match status" value="2"/>
</dbReference>
<evidence type="ECO:0008006" key="3">
    <source>
        <dbReference type="Google" id="ProtNLM"/>
    </source>
</evidence>